<dbReference type="Gene3D" id="3.90.190.10">
    <property type="entry name" value="Protein tyrosine phosphatase superfamily"/>
    <property type="match status" value="1"/>
</dbReference>
<dbReference type="SUPFAM" id="SSF52799">
    <property type="entry name" value="(Phosphotyrosine protein) phosphatases II"/>
    <property type="match status" value="1"/>
</dbReference>
<dbReference type="InterPro" id="IPR020422">
    <property type="entry name" value="TYR_PHOSPHATASE_DUAL_dom"/>
</dbReference>
<proteinExistence type="predicted"/>
<dbReference type="Pfam" id="PF22784">
    <property type="entry name" value="PTP-SAK"/>
    <property type="match status" value="1"/>
</dbReference>
<dbReference type="InterPro" id="IPR000387">
    <property type="entry name" value="Tyr_Pase_dom"/>
</dbReference>
<dbReference type="PANTHER" id="PTHR23339">
    <property type="entry name" value="TYROSINE SPECIFIC PROTEIN PHOSPHATASE AND DUAL SPECIFICITY PROTEIN PHOSPHATASE"/>
    <property type="match status" value="1"/>
</dbReference>
<dbReference type="EMBL" id="OB665195">
    <property type="protein sequence ID" value="CAD7232820.1"/>
    <property type="molecule type" value="Genomic_DNA"/>
</dbReference>
<dbReference type="InterPro" id="IPR050561">
    <property type="entry name" value="PTP"/>
</dbReference>
<dbReference type="SMART" id="SM00404">
    <property type="entry name" value="PTPc_motif"/>
    <property type="match status" value="1"/>
</dbReference>
<evidence type="ECO:0000256" key="2">
    <source>
        <dbReference type="SAM" id="MobiDB-lite"/>
    </source>
</evidence>
<dbReference type="OrthoDB" id="19045at2759"/>
<evidence type="ECO:0008006" key="4">
    <source>
        <dbReference type="Google" id="ProtNLM"/>
    </source>
</evidence>
<dbReference type="InterPro" id="IPR029021">
    <property type="entry name" value="Prot-tyrosine_phosphatase-like"/>
</dbReference>
<dbReference type="SMART" id="SM00195">
    <property type="entry name" value="DSPc"/>
    <property type="match status" value="1"/>
</dbReference>
<evidence type="ECO:0000256" key="1">
    <source>
        <dbReference type="ARBA" id="ARBA00022801"/>
    </source>
</evidence>
<name>A0A7R8ZQN4_9CRUS</name>
<dbReference type="InterPro" id="IPR057023">
    <property type="entry name" value="PTP-SAK"/>
</dbReference>
<dbReference type="PROSITE" id="PS00383">
    <property type="entry name" value="TYR_PHOSPHATASE_1"/>
    <property type="match status" value="1"/>
</dbReference>
<dbReference type="InterPro" id="IPR016130">
    <property type="entry name" value="Tyr_Pase_AS"/>
</dbReference>
<protein>
    <recommendedName>
        <fullName evidence="4">Tyrosine specific protein phosphatases domain-containing protein</fullName>
    </recommendedName>
</protein>
<feature type="compositionally biased region" description="Low complexity" evidence="2">
    <location>
        <begin position="230"/>
        <end position="239"/>
    </location>
</feature>
<keyword evidence="1" id="KW-0378">Hydrolase</keyword>
<gene>
    <name evidence="3" type="ORF">CTOB1V02_LOCUS10647</name>
</gene>
<evidence type="ECO:0000313" key="3">
    <source>
        <dbReference type="EMBL" id="CAD7232820.1"/>
    </source>
</evidence>
<feature type="region of interest" description="Disordered" evidence="2">
    <location>
        <begin position="222"/>
        <end position="246"/>
    </location>
</feature>
<dbReference type="FunFam" id="3.90.190.10:FF:000157">
    <property type="entry name" value="Protein-tyrosine phosphatase"/>
    <property type="match status" value="1"/>
</dbReference>
<dbReference type="PROSITE" id="PS50054">
    <property type="entry name" value="TYR_PHOSPHATASE_DUAL"/>
    <property type="match status" value="1"/>
</dbReference>
<accession>A0A7R8ZQN4</accession>
<dbReference type="InterPro" id="IPR003595">
    <property type="entry name" value="Tyr_Pase_cat"/>
</dbReference>
<organism evidence="3">
    <name type="scientific">Cyprideis torosa</name>
    <dbReference type="NCBI Taxonomy" id="163714"/>
    <lineage>
        <taxon>Eukaryota</taxon>
        <taxon>Metazoa</taxon>
        <taxon>Ecdysozoa</taxon>
        <taxon>Arthropoda</taxon>
        <taxon>Crustacea</taxon>
        <taxon>Oligostraca</taxon>
        <taxon>Ostracoda</taxon>
        <taxon>Podocopa</taxon>
        <taxon>Podocopida</taxon>
        <taxon>Cytherocopina</taxon>
        <taxon>Cytheroidea</taxon>
        <taxon>Cytherideidae</taxon>
        <taxon>Cyprideis</taxon>
    </lineage>
</organism>
<dbReference type="PROSITE" id="PS50056">
    <property type="entry name" value="TYR_PHOSPHATASE_2"/>
    <property type="match status" value="1"/>
</dbReference>
<dbReference type="GO" id="GO:0016791">
    <property type="term" value="F:phosphatase activity"/>
    <property type="evidence" value="ECO:0007669"/>
    <property type="project" value="UniProtKB-ARBA"/>
</dbReference>
<reference evidence="3" key="1">
    <citation type="submission" date="2020-11" db="EMBL/GenBank/DDBJ databases">
        <authorList>
            <person name="Tran Van P."/>
        </authorList>
    </citation>
    <scope>NUCLEOTIDE SEQUENCE</scope>
</reference>
<dbReference type="AlphaFoldDB" id="A0A7R8ZQN4"/>
<sequence length="259" mass="28612">MSFPWQRNFSLSRPSVAISSPPINFSWIAHGLLCAFANPYLPSHVNFLLKLPLGILITMSPESQPPDYLKEKVQWVPMFVMVMRAPSLAQIDQFLKIVDSAQAEGKIVGVHCFAGKGRTGVLLAAYLIKYQNFPPSEAIDVLRAYRPGSLESQEQVDAVYAFGDIYLNRNRMWNPGQGAMITANLMTAAARELWWTRLSQVSSIKKSKLSSIGNCFGKMRKGTPSPIPVPHRTSSARAPRAPPPHGEILDTPLGVNLIV</sequence>